<feature type="transmembrane region" description="Helical" evidence="1">
    <location>
        <begin position="207"/>
        <end position="229"/>
    </location>
</feature>
<keyword evidence="1" id="KW-1133">Transmembrane helix</keyword>
<dbReference type="GeneID" id="92381748"/>
<dbReference type="VEuPathDB" id="TriTrypDB:TEOVI_000781400"/>
<proteinExistence type="predicted"/>
<comment type="caution">
    <text evidence="2">The sequence shown here is derived from an EMBL/GenBank/DDBJ whole genome shotgun (WGS) entry which is preliminary data.</text>
</comment>
<keyword evidence="1" id="KW-0812">Transmembrane</keyword>
<organism evidence="2 3">
    <name type="scientific">Trypanosoma equiperdum</name>
    <dbReference type="NCBI Taxonomy" id="5694"/>
    <lineage>
        <taxon>Eukaryota</taxon>
        <taxon>Discoba</taxon>
        <taxon>Euglenozoa</taxon>
        <taxon>Kinetoplastea</taxon>
        <taxon>Metakinetoplastina</taxon>
        <taxon>Trypanosomatida</taxon>
        <taxon>Trypanosomatidae</taxon>
        <taxon>Trypanosoma</taxon>
    </lineage>
</organism>
<evidence type="ECO:0000313" key="3">
    <source>
        <dbReference type="Proteomes" id="UP000195570"/>
    </source>
</evidence>
<dbReference type="EMBL" id="CZPT02000578">
    <property type="protein sequence ID" value="SCU66636.1"/>
    <property type="molecule type" value="Genomic_DNA"/>
</dbReference>
<keyword evidence="3" id="KW-1185">Reference proteome</keyword>
<feature type="transmembrane region" description="Helical" evidence="1">
    <location>
        <begin position="165"/>
        <end position="187"/>
    </location>
</feature>
<dbReference type="RefSeq" id="XP_067078061.1">
    <property type="nucleotide sequence ID" value="XM_067221960.1"/>
</dbReference>
<protein>
    <submittedName>
        <fullName evidence="2">Uncharacterized protein</fullName>
    </submittedName>
</protein>
<sequence length="242" mass="26658">MPCNEQTSHKPKPNQLVDGGQMKVLSAGEQVLVLRHLSRTYRLGVALVRVLAALQLLLAFLYICLIIVGYPLVVVDLNDNMSNTSASPTKPGALSRGGTAAITISAVLLAVAGLSDIRSCRGVLYVHPSLPDIGSHTNNFPRTTQTRHVEGNTDSFSDISPRYQFVIALLSLLPTTYWLFTMVSYRWHLAQKGALLFGFVENWRELLIVIWQPVGHTIFGMLLASMVSAKEDLIGLAHMKYE</sequence>
<gene>
    <name evidence="2" type="ORF">TEOVI_000781400</name>
</gene>
<feature type="transmembrane region" description="Helical" evidence="1">
    <location>
        <begin position="46"/>
        <end position="73"/>
    </location>
</feature>
<name>A0A1G4I481_TRYEQ</name>
<evidence type="ECO:0000313" key="2">
    <source>
        <dbReference type="EMBL" id="SCU66636.1"/>
    </source>
</evidence>
<feature type="transmembrane region" description="Helical" evidence="1">
    <location>
        <begin position="93"/>
        <end position="114"/>
    </location>
</feature>
<accession>A0A1G4I481</accession>
<dbReference type="Proteomes" id="UP000195570">
    <property type="component" value="Unassembled WGS sequence"/>
</dbReference>
<evidence type="ECO:0000256" key="1">
    <source>
        <dbReference type="SAM" id="Phobius"/>
    </source>
</evidence>
<reference evidence="2" key="1">
    <citation type="submission" date="2016-09" db="EMBL/GenBank/DDBJ databases">
        <authorList>
            <person name="Hebert L."/>
            <person name="Moumen B."/>
        </authorList>
    </citation>
    <scope>NUCLEOTIDE SEQUENCE [LARGE SCALE GENOMIC DNA]</scope>
    <source>
        <strain evidence="2">OVI</strain>
    </source>
</reference>
<dbReference type="AlphaFoldDB" id="A0A1G4I481"/>
<keyword evidence="1" id="KW-0472">Membrane</keyword>